<dbReference type="PANTHER" id="PTHR31527">
    <property type="entry name" value="RE64534P"/>
    <property type="match status" value="1"/>
</dbReference>
<gene>
    <name evidence="3" type="ORF">BJ958_003638</name>
</gene>
<protein>
    <recommendedName>
        <fullName evidence="2">DUF1989 domain-containing protein</fullName>
    </recommendedName>
</protein>
<reference evidence="3 4" key="1">
    <citation type="submission" date="2020-07" db="EMBL/GenBank/DDBJ databases">
        <title>Sequencing the genomes of 1000 actinobacteria strains.</title>
        <authorList>
            <person name="Klenk H.-P."/>
        </authorList>
    </citation>
    <scope>NUCLEOTIDE SEQUENCE [LARGE SCALE GENOMIC DNA]</scope>
    <source>
        <strain evidence="3 4">DSM 19082</strain>
    </source>
</reference>
<organism evidence="3 4">
    <name type="scientific">Nocardioides kongjuensis</name>
    <dbReference type="NCBI Taxonomy" id="349522"/>
    <lineage>
        <taxon>Bacteria</taxon>
        <taxon>Bacillati</taxon>
        <taxon>Actinomycetota</taxon>
        <taxon>Actinomycetes</taxon>
        <taxon>Propionibacteriales</taxon>
        <taxon>Nocardioidaceae</taxon>
        <taxon>Nocardioides</taxon>
    </lineage>
</organism>
<evidence type="ECO:0000313" key="4">
    <source>
        <dbReference type="Proteomes" id="UP000582231"/>
    </source>
</evidence>
<evidence type="ECO:0000256" key="1">
    <source>
        <dbReference type="SAM" id="MobiDB-lite"/>
    </source>
</evidence>
<proteinExistence type="predicted"/>
<feature type="domain" description="DUF1989" evidence="2">
    <location>
        <begin position="9"/>
        <end position="179"/>
    </location>
</feature>
<dbReference type="Proteomes" id="UP000582231">
    <property type="component" value="Unassembled WGS sequence"/>
</dbReference>
<feature type="region of interest" description="Disordered" evidence="1">
    <location>
        <begin position="208"/>
        <end position="234"/>
    </location>
</feature>
<feature type="compositionally biased region" description="Basic and acidic residues" evidence="1">
    <location>
        <begin position="221"/>
        <end position="234"/>
    </location>
</feature>
<dbReference type="InterPro" id="IPR018959">
    <property type="entry name" value="DUF1989"/>
</dbReference>
<evidence type="ECO:0000313" key="3">
    <source>
        <dbReference type="EMBL" id="NYD32092.1"/>
    </source>
</evidence>
<accession>A0A852RZT7</accession>
<dbReference type="AlphaFoldDB" id="A0A852RZT7"/>
<dbReference type="RefSeq" id="WP_179728315.1">
    <property type="nucleotide sequence ID" value="NZ_BAABEF010000001.1"/>
</dbReference>
<dbReference type="EMBL" id="JACCBF010000001">
    <property type="protein sequence ID" value="NYD32092.1"/>
    <property type="molecule type" value="Genomic_DNA"/>
</dbReference>
<keyword evidence="4" id="KW-1185">Reference proteome</keyword>
<comment type="caution">
    <text evidence="3">The sequence shown here is derived from an EMBL/GenBank/DDBJ whole genome shotgun (WGS) entry which is preliminary data.</text>
</comment>
<dbReference type="Pfam" id="PF09347">
    <property type="entry name" value="DUF1989"/>
    <property type="match status" value="1"/>
</dbReference>
<evidence type="ECO:0000259" key="2">
    <source>
        <dbReference type="Pfam" id="PF09347"/>
    </source>
</evidence>
<sequence>MSSTYRHEMPGDAAWSATVPAGRLVTLTALGPDANASLLLFAADRLDRLNLPDTLKAQMSACLRPPMTLMSDRGLALASLTHSSLDWHDCLTGFGHDAHLARFAPTSYQTDRNAWRRAARSELLLELLKHGLGEADLHGCVNLFTRVAIADDRAASLTWQAGHAVAGDTVTLRSEVDLLLVLSTAQHPLATFDHPVAGVEVAVGPAGPVAADDPSTQFRAETSRSLEMSRRTLA</sequence>
<dbReference type="PANTHER" id="PTHR31527:SF0">
    <property type="entry name" value="RE64534P"/>
    <property type="match status" value="1"/>
</dbReference>
<name>A0A852RZT7_9ACTN</name>